<dbReference type="EMBL" id="JAQQWI010000018">
    <property type="protein sequence ID" value="KAK8001220.1"/>
    <property type="molecule type" value="Genomic_DNA"/>
</dbReference>
<feature type="domain" description="Zn(2)-C6 fungal-type" evidence="3">
    <location>
        <begin position="18"/>
        <end position="59"/>
    </location>
</feature>
<dbReference type="SUPFAM" id="SSF57701">
    <property type="entry name" value="Zn2/Cys6 DNA-binding domain"/>
    <property type="match status" value="1"/>
</dbReference>
<evidence type="ECO:0000313" key="4">
    <source>
        <dbReference type="EMBL" id="KAK8001220.1"/>
    </source>
</evidence>
<organism evidence="4 5">
    <name type="scientific">Apiospora marii</name>
    <dbReference type="NCBI Taxonomy" id="335849"/>
    <lineage>
        <taxon>Eukaryota</taxon>
        <taxon>Fungi</taxon>
        <taxon>Dikarya</taxon>
        <taxon>Ascomycota</taxon>
        <taxon>Pezizomycotina</taxon>
        <taxon>Sordariomycetes</taxon>
        <taxon>Xylariomycetidae</taxon>
        <taxon>Amphisphaeriales</taxon>
        <taxon>Apiosporaceae</taxon>
        <taxon>Apiospora</taxon>
    </lineage>
</organism>
<sequence length="530" mass="57445">MSTIDETLAIGLQTRRFACDRCHHQKLKCERESVFTSDGFSLPIGPCKRCRRIGTDCTTRANSGVTVASASTGQPLPVLQEQEVATEPGAVAGTEAEAEATERQDEDQDTVIHVPTTTTVPPTTGSTSSNTDFAFQDGFLDLTSYTFDLEFDPGRNASIQAAEMQIPHSFQDMNIPTPQGAASGEQGPGSGIHTSTASGALAASQSQPSSNLTPVSTHSRPISGNTTVDSDSEVPSHLNKFEQTLDSLARLHTYIFQEFRSLDPTSRAGDATSLSGSITASAQDTVTDKVVCASEKLLELLAGCGRSETTPQPVISTLPSDVPRRSSNSLSYSARLQNEELESLYVPSPHNHGTKTRNASVDPRQRKRPRHEPEETLQYPDLASPARLSLLVCYVSLLTMYRNILGRMLVDLTEGNNPLRASSSSTSFQANAKPTPRFTKPDVLNIRIRLEVLMHMLEQFDDAWAIALQRGQRNAGNRHSSGPELTILTLQSLLAHEGFECEKGDSFGVGSLIPLIKKIKWAVRAYTSAD</sequence>
<feature type="region of interest" description="Disordered" evidence="2">
    <location>
        <begin position="344"/>
        <end position="378"/>
    </location>
</feature>
<keyword evidence="1" id="KW-0539">Nucleus</keyword>
<dbReference type="Gene3D" id="4.10.240.10">
    <property type="entry name" value="Zn(2)-C6 fungal-type DNA-binding domain"/>
    <property type="match status" value="1"/>
</dbReference>
<evidence type="ECO:0000256" key="2">
    <source>
        <dbReference type="SAM" id="MobiDB-lite"/>
    </source>
</evidence>
<evidence type="ECO:0000313" key="5">
    <source>
        <dbReference type="Proteomes" id="UP001396898"/>
    </source>
</evidence>
<accession>A0ABR1R606</accession>
<feature type="region of interest" description="Disordered" evidence="2">
    <location>
        <begin position="309"/>
        <end position="330"/>
    </location>
</feature>
<dbReference type="Proteomes" id="UP001396898">
    <property type="component" value="Unassembled WGS sequence"/>
</dbReference>
<dbReference type="InterPro" id="IPR001138">
    <property type="entry name" value="Zn2Cys6_DnaBD"/>
</dbReference>
<evidence type="ECO:0000256" key="1">
    <source>
        <dbReference type="ARBA" id="ARBA00023242"/>
    </source>
</evidence>
<dbReference type="PROSITE" id="PS50048">
    <property type="entry name" value="ZN2_CY6_FUNGAL_2"/>
    <property type="match status" value="1"/>
</dbReference>
<keyword evidence="5" id="KW-1185">Reference proteome</keyword>
<gene>
    <name evidence="4" type="ORF">PG991_013442</name>
</gene>
<comment type="caution">
    <text evidence="4">The sequence shown here is derived from an EMBL/GenBank/DDBJ whole genome shotgun (WGS) entry which is preliminary data.</text>
</comment>
<reference evidence="4 5" key="1">
    <citation type="submission" date="2023-01" db="EMBL/GenBank/DDBJ databases">
        <title>Analysis of 21 Apiospora genomes using comparative genomics revels a genus with tremendous synthesis potential of carbohydrate active enzymes and secondary metabolites.</title>
        <authorList>
            <person name="Sorensen T."/>
        </authorList>
    </citation>
    <scope>NUCLEOTIDE SEQUENCE [LARGE SCALE GENOMIC DNA]</scope>
    <source>
        <strain evidence="4 5">CBS 20057</strain>
    </source>
</reference>
<evidence type="ECO:0000259" key="3">
    <source>
        <dbReference type="PROSITE" id="PS50048"/>
    </source>
</evidence>
<protein>
    <recommendedName>
        <fullName evidence="3">Zn(2)-C6 fungal-type domain-containing protein</fullName>
    </recommendedName>
</protein>
<dbReference type="InterPro" id="IPR036864">
    <property type="entry name" value="Zn2-C6_fun-type_DNA-bd_sf"/>
</dbReference>
<feature type="region of interest" description="Disordered" evidence="2">
    <location>
        <begin position="172"/>
        <end position="234"/>
    </location>
</feature>
<feature type="compositionally biased region" description="Polar residues" evidence="2">
    <location>
        <begin position="192"/>
        <end position="229"/>
    </location>
</feature>
<name>A0ABR1R606_9PEZI</name>
<dbReference type="CDD" id="cd00067">
    <property type="entry name" value="GAL4"/>
    <property type="match status" value="1"/>
</dbReference>
<proteinExistence type="predicted"/>
<dbReference type="SMART" id="SM00066">
    <property type="entry name" value="GAL4"/>
    <property type="match status" value="1"/>
</dbReference>